<evidence type="ECO:0000256" key="1">
    <source>
        <dbReference type="ARBA" id="ARBA00022448"/>
    </source>
</evidence>
<dbReference type="Pfam" id="PF00005">
    <property type="entry name" value="ABC_tran"/>
    <property type="match status" value="1"/>
</dbReference>
<evidence type="ECO:0000256" key="4">
    <source>
        <dbReference type="ARBA" id="ARBA00022840"/>
    </source>
</evidence>
<accession>A0A2K9DCA3</accession>
<dbReference type="InterPro" id="IPR003593">
    <property type="entry name" value="AAA+_ATPase"/>
</dbReference>
<dbReference type="PANTHER" id="PTHR43790:SF9">
    <property type="entry name" value="GALACTOFURANOSE TRANSPORTER ATP-BINDING PROTEIN YTFR"/>
    <property type="match status" value="1"/>
</dbReference>
<dbReference type="InterPro" id="IPR050107">
    <property type="entry name" value="ABC_carbohydrate_import_ATPase"/>
</dbReference>
<evidence type="ECO:0000313" key="6">
    <source>
        <dbReference type="EMBL" id="AUG30512.1"/>
    </source>
</evidence>
<dbReference type="PROSITE" id="PS50893">
    <property type="entry name" value="ABC_TRANSPORTER_2"/>
    <property type="match status" value="2"/>
</dbReference>
<reference evidence="6 7" key="1">
    <citation type="submission" date="2017-12" db="EMBL/GenBank/DDBJ databases">
        <title>Isolation and characterization of estrogens degradatiion strain Microbacterium hominis SJTG1.</title>
        <authorList>
            <person name="Xiong W."/>
            <person name="Yin C."/>
            <person name="Zheng D."/>
            <person name="Liang R."/>
        </authorList>
    </citation>
    <scope>NUCLEOTIDE SEQUENCE [LARGE SCALE GENOMIC DNA]</scope>
    <source>
        <strain evidence="6 7">SJTG1</strain>
    </source>
</reference>
<dbReference type="Proteomes" id="UP000233276">
    <property type="component" value="Chromosome"/>
</dbReference>
<dbReference type="AlphaFoldDB" id="A0A2K9DCA3"/>
<evidence type="ECO:0000256" key="2">
    <source>
        <dbReference type="ARBA" id="ARBA00022737"/>
    </source>
</evidence>
<dbReference type="KEGG" id="mhos:CXR34_14280"/>
<evidence type="ECO:0000313" key="7">
    <source>
        <dbReference type="Proteomes" id="UP000233276"/>
    </source>
</evidence>
<dbReference type="Gene3D" id="3.40.50.300">
    <property type="entry name" value="P-loop containing nucleotide triphosphate hydrolases"/>
    <property type="match status" value="2"/>
</dbReference>
<dbReference type="RefSeq" id="WP_101306771.1">
    <property type="nucleotide sequence ID" value="NZ_CP025299.1"/>
</dbReference>
<dbReference type="SMART" id="SM00382">
    <property type="entry name" value="AAA"/>
    <property type="match status" value="1"/>
</dbReference>
<protein>
    <submittedName>
        <fullName evidence="6">Sugar ABC transporter ATP-binding protein</fullName>
    </submittedName>
</protein>
<dbReference type="PANTHER" id="PTHR43790">
    <property type="entry name" value="CARBOHYDRATE TRANSPORT ATP-BINDING PROTEIN MG119-RELATED"/>
    <property type="match status" value="1"/>
</dbReference>
<sequence length="486" mass="51273">MSRIAFRGVTVDFGATRALDDITVAMDAGEIVGLLGHNGAGKSTVINVAAGVVKPTAGHYELDDEVVAAPTPAAVAARGVTVVSQDPALVGTLSVLDNLFLGQSHVARGDRRELARAALGRVGLADLDTATLVGVLPVGQRQLVDLARGLVRGDMKVLFLDEPTAALGAAETATLHALIRRFAAEGTTVVYVSHRLPDILDVCTRVVVFNAGRLVRDEPAATLGIRDLAVALAPDFHDLEDYTPAARGAEVLRVAGAMELSFHEGEIVGLFGMAAGGQFAVLESVFGWRHEAVAGELSYTLDGRRFAPRHPAAAIAAGVFMSPADRESDGLVKNLTARENTLLPWLRGLSRFGWIGARTGEAPYRAARESLKMIGPGGGAAIGAFSGGNKQKHLLARWMFPRTPRVLLLNQPTQGVDIGAKNDIVRALRALAASGVTVVVASSESDEIARMCDRAYTIYSDRAAEIAHGPHMEEELLRSLLELAAA</sequence>
<dbReference type="EMBL" id="CP025299">
    <property type="protein sequence ID" value="AUG30512.1"/>
    <property type="molecule type" value="Genomic_DNA"/>
</dbReference>
<name>A0A2K9DCA3_9MICO</name>
<feature type="domain" description="ABC transporter" evidence="5">
    <location>
        <begin position="237"/>
        <end position="485"/>
    </location>
</feature>
<evidence type="ECO:0000259" key="5">
    <source>
        <dbReference type="PROSITE" id="PS50893"/>
    </source>
</evidence>
<dbReference type="InterPro" id="IPR027417">
    <property type="entry name" value="P-loop_NTPase"/>
</dbReference>
<organism evidence="6 7">
    <name type="scientific">Microbacterium hominis</name>
    <dbReference type="NCBI Taxonomy" id="162426"/>
    <lineage>
        <taxon>Bacteria</taxon>
        <taxon>Bacillati</taxon>
        <taxon>Actinomycetota</taxon>
        <taxon>Actinomycetes</taxon>
        <taxon>Micrococcales</taxon>
        <taxon>Microbacteriaceae</taxon>
        <taxon>Microbacterium</taxon>
    </lineage>
</organism>
<dbReference type="GO" id="GO:0016887">
    <property type="term" value="F:ATP hydrolysis activity"/>
    <property type="evidence" value="ECO:0007669"/>
    <property type="project" value="InterPro"/>
</dbReference>
<dbReference type="SUPFAM" id="SSF52540">
    <property type="entry name" value="P-loop containing nucleoside triphosphate hydrolases"/>
    <property type="match status" value="2"/>
</dbReference>
<dbReference type="GO" id="GO:0005524">
    <property type="term" value="F:ATP binding"/>
    <property type="evidence" value="ECO:0007669"/>
    <property type="project" value="UniProtKB-KW"/>
</dbReference>
<dbReference type="InterPro" id="IPR003439">
    <property type="entry name" value="ABC_transporter-like_ATP-bd"/>
</dbReference>
<dbReference type="CDD" id="cd03216">
    <property type="entry name" value="ABC_Carb_Monos_I"/>
    <property type="match status" value="1"/>
</dbReference>
<keyword evidence="1" id="KW-0813">Transport</keyword>
<gene>
    <name evidence="6" type="ORF">CXR34_14280</name>
</gene>
<keyword evidence="2" id="KW-0677">Repeat</keyword>
<feature type="domain" description="ABC transporter" evidence="5">
    <location>
        <begin position="4"/>
        <end position="236"/>
    </location>
</feature>
<keyword evidence="3" id="KW-0547">Nucleotide-binding</keyword>
<proteinExistence type="predicted"/>
<keyword evidence="4 6" id="KW-0067">ATP-binding</keyword>
<evidence type="ECO:0000256" key="3">
    <source>
        <dbReference type="ARBA" id="ARBA00022741"/>
    </source>
</evidence>